<name>A0A5K1J509_9ACTN</name>
<dbReference type="Proteomes" id="UP000330807">
    <property type="component" value="Unassembled WGS sequence"/>
</dbReference>
<evidence type="ECO:0000313" key="1">
    <source>
        <dbReference type="EMBL" id="VWL98228.1"/>
    </source>
</evidence>
<evidence type="ECO:0000313" key="2">
    <source>
        <dbReference type="Proteomes" id="UP000330807"/>
    </source>
</evidence>
<dbReference type="AlphaFoldDB" id="A0A5K1J509"/>
<sequence>MANYLCDMSKAKFYLADNRIAYEYNNGERTDKISGVRFDVVDINNAYEKLSVNVEGSPVLLFDTENGAEIPTACEVVFNGLEVRPYVGRNGRMAYSAKAAGVRLAQSPRGKE</sequence>
<proteinExistence type="predicted"/>
<gene>
    <name evidence="1" type="ORF">LMKDKBCB_01944</name>
</gene>
<accession>A0A5K1J509</accession>
<dbReference type="RefSeq" id="WP_156063670.1">
    <property type="nucleotide sequence ID" value="NZ_CABWIH010000039.1"/>
</dbReference>
<protein>
    <submittedName>
        <fullName evidence="1">Uncharacterized protein</fullName>
    </submittedName>
</protein>
<organism evidence="1 2">
    <name type="scientific">Collinsella aerofaciens</name>
    <dbReference type="NCBI Taxonomy" id="74426"/>
    <lineage>
        <taxon>Bacteria</taxon>
        <taxon>Bacillati</taxon>
        <taxon>Actinomycetota</taxon>
        <taxon>Coriobacteriia</taxon>
        <taxon>Coriobacteriales</taxon>
        <taxon>Coriobacteriaceae</taxon>
        <taxon>Collinsella</taxon>
    </lineage>
</organism>
<reference evidence="1 2" key="1">
    <citation type="submission" date="2019-10" db="EMBL/GenBank/DDBJ databases">
        <authorList>
            <person name="Wolf R A."/>
        </authorList>
    </citation>
    <scope>NUCLEOTIDE SEQUENCE [LARGE SCALE GENOMIC DNA]</scope>
    <source>
        <strain evidence="1">Collinsella_aerofaciens_AK_138A</strain>
    </source>
</reference>
<dbReference type="EMBL" id="CABWIH010000039">
    <property type="protein sequence ID" value="VWL98228.1"/>
    <property type="molecule type" value="Genomic_DNA"/>
</dbReference>